<feature type="compositionally biased region" description="Basic and acidic residues" evidence="2">
    <location>
        <begin position="232"/>
        <end position="242"/>
    </location>
</feature>
<evidence type="ECO:0008006" key="8">
    <source>
        <dbReference type="Google" id="ProtNLM"/>
    </source>
</evidence>
<keyword evidence="3" id="KW-0812">Transmembrane</keyword>
<feature type="compositionally biased region" description="Polar residues" evidence="2">
    <location>
        <begin position="450"/>
        <end position="466"/>
    </location>
</feature>
<keyword evidence="1" id="KW-0694">RNA-binding</keyword>
<dbReference type="FunFam" id="2.30.30.490:FF:000017">
    <property type="entry name" value="Bromo-adjacent homology (BAH) domain-containing protein"/>
    <property type="match status" value="1"/>
</dbReference>
<evidence type="ECO:0000256" key="2">
    <source>
        <dbReference type="SAM" id="MobiDB-lite"/>
    </source>
</evidence>
<reference evidence="7" key="1">
    <citation type="journal article" date="2024" name="IScience">
        <title>Strigolactones Initiate the Formation of Haustorium-like Structures in Castilleja.</title>
        <authorList>
            <person name="Buerger M."/>
            <person name="Peterson D."/>
            <person name="Chory J."/>
        </authorList>
    </citation>
    <scope>NUCLEOTIDE SEQUENCE [LARGE SCALE GENOMIC DNA]</scope>
</reference>
<feature type="compositionally biased region" description="Basic and acidic residues" evidence="2">
    <location>
        <begin position="409"/>
        <end position="418"/>
    </location>
</feature>
<dbReference type="PANTHER" id="PTHR47073:SF2">
    <property type="entry name" value="PROTEIN ANTI-SILENCING 1"/>
    <property type="match status" value="1"/>
</dbReference>
<evidence type="ECO:0000313" key="6">
    <source>
        <dbReference type="EMBL" id="KAL3650828.1"/>
    </source>
</evidence>
<dbReference type="InterPro" id="IPR000504">
    <property type="entry name" value="RRM_dom"/>
</dbReference>
<dbReference type="GO" id="GO:0003723">
    <property type="term" value="F:RNA binding"/>
    <property type="evidence" value="ECO:0007669"/>
    <property type="project" value="UniProtKB-UniRule"/>
</dbReference>
<evidence type="ECO:0000256" key="3">
    <source>
        <dbReference type="SAM" id="Phobius"/>
    </source>
</evidence>
<feature type="region of interest" description="Disordered" evidence="2">
    <location>
        <begin position="341"/>
        <end position="434"/>
    </location>
</feature>
<evidence type="ECO:0000259" key="5">
    <source>
        <dbReference type="PROSITE" id="PS51038"/>
    </source>
</evidence>
<evidence type="ECO:0000313" key="7">
    <source>
        <dbReference type="Proteomes" id="UP001632038"/>
    </source>
</evidence>
<dbReference type="AlphaFoldDB" id="A0ABD3E8P3"/>
<dbReference type="PANTHER" id="PTHR47073">
    <property type="entry name" value="PROTEIN ANTI-SILENCING 1"/>
    <property type="match status" value="1"/>
</dbReference>
<feature type="compositionally biased region" description="Basic and acidic residues" evidence="2">
    <location>
        <begin position="348"/>
        <end position="363"/>
    </location>
</feature>
<keyword evidence="3" id="KW-1133">Transmembrane helix</keyword>
<evidence type="ECO:0000256" key="1">
    <source>
        <dbReference type="PROSITE-ProRule" id="PRU00176"/>
    </source>
</evidence>
<feature type="compositionally biased region" description="Polar residues" evidence="2">
    <location>
        <begin position="367"/>
        <end position="380"/>
    </location>
</feature>
<feature type="compositionally biased region" description="Polar residues" evidence="2">
    <location>
        <begin position="424"/>
        <end position="434"/>
    </location>
</feature>
<dbReference type="PROSITE" id="PS50102">
    <property type="entry name" value="RRM"/>
    <property type="match status" value="1"/>
</dbReference>
<dbReference type="SMART" id="SM00439">
    <property type="entry name" value="BAH"/>
    <property type="match status" value="1"/>
</dbReference>
<gene>
    <name evidence="6" type="ORF">CASFOL_007231</name>
</gene>
<evidence type="ECO:0000259" key="4">
    <source>
        <dbReference type="PROSITE" id="PS50102"/>
    </source>
</evidence>
<dbReference type="PROSITE" id="PS51038">
    <property type="entry name" value="BAH"/>
    <property type="match status" value="1"/>
</dbReference>
<feature type="domain" description="BAH" evidence="5">
    <location>
        <begin position="41"/>
        <end position="165"/>
    </location>
</feature>
<accession>A0ABD3E8P3</accession>
<feature type="transmembrane region" description="Helical" evidence="3">
    <location>
        <begin position="841"/>
        <end position="862"/>
    </location>
</feature>
<dbReference type="Gene3D" id="3.30.70.330">
    <property type="match status" value="1"/>
</dbReference>
<organism evidence="6 7">
    <name type="scientific">Castilleja foliolosa</name>
    <dbReference type="NCBI Taxonomy" id="1961234"/>
    <lineage>
        <taxon>Eukaryota</taxon>
        <taxon>Viridiplantae</taxon>
        <taxon>Streptophyta</taxon>
        <taxon>Embryophyta</taxon>
        <taxon>Tracheophyta</taxon>
        <taxon>Spermatophyta</taxon>
        <taxon>Magnoliopsida</taxon>
        <taxon>eudicotyledons</taxon>
        <taxon>Gunneridae</taxon>
        <taxon>Pentapetalae</taxon>
        <taxon>asterids</taxon>
        <taxon>lamiids</taxon>
        <taxon>Lamiales</taxon>
        <taxon>Orobanchaceae</taxon>
        <taxon>Pedicularideae</taxon>
        <taxon>Castillejinae</taxon>
        <taxon>Castilleja</taxon>
    </lineage>
</organism>
<protein>
    <recommendedName>
        <fullName evidence="8">BAH domain-containing protein</fullName>
    </recommendedName>
</protein>
<dbReference type="CDD" id="cd00590">
    <property type="entry name" value="RRM_SF"/>
    <property type="match status" value="1"/>
</dbReference>
<proteinExistence type="predicted"/>
<dbReference type="InterPro" id="IPR001025">
    <property type="entry name" value="BAH_dom"/>
</dbReference>
<dbReference type="SUPFAM" id="SSF54928">
    <property type="entry name" value="RNA-binding domain, RBD"/>
    <property type="match status" value="1"/>
</dbReference>
<feature type="region of interest" description="Disordered" evidence="2">
    <location>
        <begin position="479"/>
        <end position="498"/>
    </location>
</feature>
<feature type="region of interest" description="Disordered" evidence="2">
    <location>
        <begin position="450"/>
        <end position="469"/>
    </location>
</feature>
<feature type="region of interest" description="Disordered" evidence="2">
    <location>
        <begin position="507"/>
        <end position="570"/>
    </location>
</feature>
<dbReference type="Pfam" id="PF01426">
    <property type="entry name" value="BAH"/>
    <property type="match status" value="1"/>
</dbReference>
<dbReference type="InterPro" id="IPR035979">
    <property type="entry name" value="RBD_domain_sf"/>
</dbReference>
<dbReference type="EMBL" id="JAVIJP010000007">
    <property type="protein sequence ID" value="KAL3650828.1"/>
    <property type="molecule type" value="Genomic_DNA"/>
</dbReference>
<keyword evidence="3" id="KW-0472">Membrane</keyword>
<feature type="region of interest" description="Disordered" evidence="2">
    <location>
        <begin position="232"/>
        <end position="262"/>
    </location>
</feature>
<dbReference type="InterPro" id="IPR043151">
    <property type="entry name" value="BAH_sf"/>
</dbReference>
<name>A0ABD3E8P3_9LAMI</name>
<dbReference type="Gene3D" id="2.30.30.490">
    <property type="match status" value="1"/>
</dbReference>
<sequence length="888" mass="98670">MSALVETETLGGYDFKWGKQRGVVGKNKDVRFYETFTYDGTDYTLYDCVFLHMKDEAPHIGILVEIWENSDKSKEVNVQWFFRPWEISFFLGDAEFKKNELFFASGVGTGLSNINPLEVVAGKVNVVCISKDSRNLQPSAEEVQMADYIFYRTFEVNSSIISDQMGDTLGGLDVKYVFNRTESLRALHVHNINPNGKDVIASGETPEATGKTPIVLLKNVKPAETEDLMLGKEGKNENEVQPEHGGLPGEGSSGGNVNSSKIGKTEGITLVKKNIAGDKNGSGKDKFKNIKSPVSQVKVIEGVKRSARDHGDDLDYSRSKKVKLDGSVSSLEVKNVKRAQSLTSTGKDASELDKNLDGSRKDVNLAGKSSSLDENLSKTSVPPGEKPTSGHAEDLNDLQGKRSKGNDFLSREKSESAHARVSVGTENGSYPVENSNARMERPSIINVVSTNEATPNGTSSGSNKDFQGSGKAANLVKNLNASMKRPSKRSNDLSKSNTRKMADYVDKLANDSSPLGGPPTKKGKFDDTNYKVSQKNSPRHVPKYTMTKSNLGKDASKEHLEGGPSQKGEFDESYCKKNVIENVKEKTCSGVIRKLPKFVTHENTVKSKLDKGASKDNFNDKVAMSSKNNLPTPLIAKVNGDDGKVGSRIFTVTPRPIVEKSNWMKLPWEIKMKTAHEKGRLVLLQNLDPEYTSGEVEDIVWHAFKDESTAKMVQQTATSNPYSGQAFVIFKSREAVDRVVKKLEGECLMLPNKRPLVVRILDFPMFLEKRTFVGHLAIDKARRQREMAAQNEAVSTSHYSKNNTVEYEMATAWCHLQSKSDSWRKKLHEKRDKETRGQYQVEMNICGMIILVVILKMTILVVKSALFIQEIRAIFVWIKLTWHVFHLS</sequence>
<dbReference type="InterPro" id="IPR012677">
    <property type="entry name" value="Nucleotide-bd_a/b_plait_sf"/>
</dbReference>
<comment type="caution">
    <text evidence="6">The sequence shown here is derived from an EMBL/GenBank/DDBJ whole genome shotgun (WGS) entry which is preliminary data.</text>
</comment>
<dbReference type="Proteomes" id="UP001632038">
    <property type="component" value="Unassembled WGS sequence"/>
</dbReference>
<keyword evidence="7" id="KW-1185">Reference proteome</keyword>
<feature type="domain" description="RRM" evidence="4">
    <location>
        <begin position="680"/>
        <end position="763"/>
    </location>
</feature>